<evidence type="ECO:0000313" key="2">
    <source>
        <dbReference type="Proteomes" id="UP000886653"/>
    </source>
</evidence>
<evidence type="ECO:0000313" key="1">
    <source>
        <dbReference type="EMBL" id="KAG0149485.1"/>
    </source>
</evidence>
<name>A0A9P6TF86_9BASI</name>
<sequence length="214" mass="24030">MSSARSVAAKMATVTKDLPIKMSRVAKLEKDGSNFQRWELDIMSYISFIPDVVRDFNGEHMPDDDNLREIHSPFDRIEELRKQFSSVSYAARQAILDQIVATRYDSMKTTIDLHINEMRSLRDKLQQAGTTLPDNVEALLLARSMPAGFPDISVNFEASILANFSHVATTSDSKRALTAAYTGYDDTASSGQRITRRGSHNGLMWNLRVLRPSS</sequence>
<keyword evidence="2" id="KW-1185">Reference proteome</keyword>
<organism evidence="1 2">
    <name type="scientific">Cronartium quercuum f. sp. fusiforme G11</name>
    <dbReference type="NCBI Taxonomy" id="708437"/>
    <lineage>
        <taxon>Eukaryota</taxon>
        <taxon>Fungi</taxon>
        <taxon>Dikarya</taxon>
        <taxon>Basidiomycota</taxon>
        <taxon>Pucciniomycotina</taxon>
        <taxon>Pucciniomycetes</taxon>
        <taxon>Pucciniales</taxon>
        <taxon>Coleosporiaceae</taxon>
        <taxon>Cronartium</taxon>
    </lineage>
</organism>
<dbReference type="EMBL" id="MU167227">
    <property type="protein sequence ID" value="KAG0149485.1"/>
    <property type="molecule type" value="Genomic_DNA"/>
</dbReference>
<comment type="caution">
    <text evidence="1">The sequence shown here is derived from an EMBL/GenBank/DDBJ whole genome shotgun (WGS) entry which is preliminary data.</text>
</comment>
<protein>
    <submittedName>
        <fullName evidence="1">Uncharacterized protein</fullName>
    </submittedName>
</protein>
<dbReference type="Proteomes" id="UP000886653">
    <property type="component" value="Unassembled WGS sequence"/>
</dbReference>
<gene>
    <name evidence="1" type="ORF">CROQUDRAFT_89068</name>
</gene>
<proteinExistence type="predicted"/>
<reference evidence="1" key="1">
    <citation type="submission" date="2013-11" db="EMBL/GenBank/DDBJ databases">
        <title>Genome sequence of the fusiform rust pathogen reveals effectors for host alternation and coevolution with pine.</title>
        <authorList>
            <consortium name="DOE Joint Genome Institute"/>
            <person name="Smith K."/>
            <person name="Pendleton A."/>
            <person name="Kubisiak T."/>
            <person name="Anderson C."/>
            <person name="Salamov A."/>
            <person name="Aerts A."/>
            <person name="Riley R."/>
            <person name="Clum A."/>
            <person name="Lindquist E."/>
            <person name="Ence D."/>
            <person name="Campbell M."/>
            <person name="Kronenberg Z."/>
            <person name="Feau N."/>
            <person name="Dhillon B."/>
            <person name="Hamelin R."/>
            <person name="Burleigh J."/>
            <person name="Smith J."/>
            <person name="Yandell M."/>
            <person name="Nelson C."/>
            <person name="Grigoriev I."/>
            <person name="Davis J."/>
        </authorList>
    </citation>
    <scope>NUCLEOTIDE SEQUENCE</scope>
    <source>
        <strain evidence="1">G11</strain>
    </source>
</reference>
<dbReference type="AlphaFoldDB" id="A0A9P6TF86"/>
<accession>A0A9P6TF86</accession>